<gene>
    <name evidence="2" type="ORF">DY000_02002027</name>
    <name evidence="1" type="ORF">F2Q70_00008511</name>
</gene>
<comment type="caution">
    <text evidence="1">The sequence shown here is derived from an EMBL/GenBank/DDBJ whole genome shotgun (WGS) entry which is preliminary data.</text>
</comment>
<dbReference type="EMBL" id="QGKY02000089">
    <property type="protein sequence ID" value="KAF2616290.1"/>
    <property type="molecule type" value="Genomic_DNA"/>
</dbReference>
<dbReference type="Proteomes" id="UP000266723">
    <property type="component" value="Unassembled WGS sequence"/>
</dbReference>
<reference evidence="1" key="1">
    <citation type="submission" date="2019-12" db="EMBL/GenBank/DDBJ databases">
        <title>Genome sequencing and annotation of Brassica cretica.</title>
        <authorList>
            <person name="Studholme D.J."/>
            <person name="Sarris P.F."/>
        </authorList>
    </citation>
    <scope>NUCLEOTIDE SEQUENCE</scope>
    <source>
        <strain evidence="1">PFS-102/07</strain>
        <tissue evidence="1">Leaf</tissue>
    </source>
</reference>
<dbReference type="EMBL" id="QGKV02000832">
    <property type="protein sequence ID" value="KAF3547809.1"/>
    <property type="molecule type" value="Genomic_DNA"/>
</dbReference>
<reference evidence="2" key="2">
    <citation type="submission" date="2019-12" db="EMBL/GenBank/DDBJ databases">
        <authorList>
            <person name="Studholme D.J."/>
            <person name="Sarris P."/>
        </authorList>
    </citation>
    <scope>NUCLEOTIDE SEQUENCE</scope>
    <source>
        <strain evidence="2">PFS-1207/04</strain>
        <tissue evidence="2">Leaf</tissue>
    </source>
</reference>
<protein>
    <submittedName>
        <fullName evidence="1">Uncharacterized protein</fullName>
    </submittedName>
</protein>
<proteinExistence type="predicted"/>
<name>A0A3N6RZF9_BRACR</name>
<organism evidence="1">
    <name type="scientific">Brassica cretica</name>
    <name type="common">Mustard</name>
    <dbReference type="NCBI Taxonomy" id="69181"/>
    <lineage>
        <taxon>Eukaryota</taxon>
        <taxon>Viridiplantae</taxon>
        <taxon>Streptophyta</taxon>
        <taxon>Embryophyta</taxon>
        <taxon>Tracheophyta</taxon>
        <taxon>Spermatophyta</taxon>
        <taxon>Magnoliopsida</taxon>
        <taxon>eudicotyledons</taxon>
        <taxon>Gunneridae</taxon>
        <taxon>Pentapetalae</taxon>
        <taxon>rosids</taxon>
        <taxon>malvids</taxon>
        <taxon>Brassicales</taxon>
        <taxon>Brassicaceae</taxon>
        <taxon>Brassiceae</taxon>
        <taxon>Brassica</taxon>
    </lineage>
</organism>
<evidence type="ECO:0000313" key="2">
    <source>
        <dbReference type="EMBL" id="KAF3547809.1"/>
    </source>
</evidence>
<accession>A0A3N6RZF9</accession>
<reference evidence="2 3" key="3">
    <citation type="journal article" date="2020" name="BMC Genomics">
        <title>Intraspecific diversification of the crop wild relative Brassica cretica Lam. using demographic model selection.</title>
        <authorList>
            <person name="Kioukis A."/>
            <person name="Michalopoulou V.A."/>
            <person name="Briers L."/>
            <person name="Pirintsos S."/>
            <person name="Studholme D.J."/>
            <person name="Pavlidis P."/>
            <person name="Sarris P.F."/>
        </authorList>
    </citation>
    <scope>NUCLEOTIDE SEQUENCE [LARGE SCALE GENOMIC DNA]</scope>
    <source>
        <strain evidence="3">cv. PFS-1207/04</strain>
        <strain evidence="2">PFS-1207/04</strain>
    </source>
</reference>
<keyword evidence="3" id="KW-1185">Reference proteome</keyword>
<evidence type="ECO:0000313" key="1">
    <source>
        <dbReference type="EMBL" id="KAF2616290.1"/>
    </source>
</evidence>
<evidence type="ECO:0000313" key="3">
    <source>
        <dbReference type="Proteomes" id="UP000266723"/>
    </source>
</evidence>
<dbReference type="AlphaFoldDB" id="A0A3N6RZF9"/>
<sequence length="73" mass="7531">MLFARSPRPSSCIREVGGECKSATDVTVVGRGRRSVLTVAGVKTSAVSESVDEERSVSVGKLEDASCSVSAVS</sequence>